<dbReference type="RefSeq" id="WP_262397124.1">
    <property type="nucleotide sequence ID" value="NZ_JACRTC010000002.1"/>
</dbReference>
<evidence type="ECO:0000313" key="2">
    <source>
        <dbReference type="Proteomes" id="UP000660861"/>
    </source>
</evidence>
<dbReference type="InterPro" id="IPR018841">
    <property type="entry name" value="DUF2442"/>
</dbReference>
<gene>
    <name evidence="1" type="ORF">H8709_04200</name>
</gene>
<name>A0A926EBI7_9FIRM</name>
<dbReference type="Proteomes" id="UP000660861">
    <property type="component" value="Unassembled WGS sequence"/>
</dbReference>
<dbReference type="EMBL" id="JACRTC010000002">
    <property type="protein sequence ID" value="MBC8570025.1"/>
    <property type="molecule type" value="Genomic_DNA"/>
</dbReference>
<comment type="caution">
    <text evidence="1">The sequence shown here is derived from an EMBL/GenBank/DDBJ whole genome shotgun (WGS) entry which is preliminary data.</text>
</comment>
<dbReference type="Pfam" id="PF10387">
    <property type="entry name" value="DUF2442"/>
    <property type="match status" value="1"/>
</dbReference>
<protein>
    <submittedName>
        <fullName evidence="1">DUF2442 domain-containing protein</fullName>
    </submittedName>
</protein>
<sequence length="84" mass="9763">MNRRYLTAVTPLPDHVLQIDFVSGSRLLLDMKPYLDKIRFRPLADARVWNSAVTNGIFVRFGDVELSHDEILSMAEQEHRDTTY</sequence>
<reference evidence="1" key="1">
    <citation type="submission" date="2020-08" db="EMBL/GenBank/DDBJ databases">
        <title>Genome public.</title>
        <authorList>
            <person name="Liu C."/>
            <person name="Sun Q."/>
        </authorList>
    </citation>
    <scope>NUCLEOTIDE SEQUENCE</scope>
    <source>
        <strain evidence="1">NSJ-54</strain>
    </source>
</reference>
<evidence type="ECO:0000313" key="1">
    <source>
        <dbReference type="EMBL" id="MBC8570025.1"/>
    </source>
</evidence>
<keyword evidence="2" id="KW-1185">Reference proteome</keyword>
<dbReference type="InterPro" id="IPR036782">
    <property type="entry name" value="NE0471-like_N"/>
</dbReference>
<dbReference type="SUPFAM" id="SSF143880">
    <property type="entry name" value="NE0471 N-terminal domain-like"/>
    <property type="match status" value="1"/>
</dbReference>
<dbReference type="Gene3D" id="3.30.2020.10">
    <property type="entry name" value="NE0471-like N-terminal domain"/>
    <property type="match status" value="1"/>
</dbReference>
<proteinExistence type="predicted"/>
<accession>A0A926EBI7</accession>
<dbReference type="AlphaFoldDB" id="A0A926EBI7"/>
<organism evidence="1 2">
    <name type="scientific">Zongyangia hominis</name>
    <dbReference type="NCBI Taxonomy" id="2763677"/>
    <lineage>
        <taxon>Bacteria</taxon>
        <taxon>Bacillati</taxon>
        <taxon>Bacillota</taxon>
        <taxon>Clostridia</taxon>
        <taxon>Eubacteriales</taxon>
        <taxon>Oscillospiraceae</taxon>
        <taxon>Zongyangia</taxon>
    </lineage>
</organism>